<accession>A0AAD2D2K2</accession>
<organism evidence="1 2">
    <name type="scientific">Euplotes crassus</name>
    <dbReference type="NCBI Taxonomy" id="5936"/>
    <lineage>
        <taxon>Eukaryota</taxon>
        <taxon>Sar</taxon>
        <taxon>Alveolata</taxon>
        <taxon>Ciliophora</taxon>
        <taxon>Intramacronucleata</taxon>
        <taxon>Spirotrichea</taxon>
        <taxon>Hypotrichia</taxon>
        <taxon>Euplotida</taxon>
        <taxon>Euplotidae</taxon>
        <taxon>Moneuplotes</taxon>
    </lineage>
</organism>
<comment type="caution">
    <text evidence="1">The sequence shown here is derived from an EMBL/GenBank/DDBJ whole genome shotgun (WGS) entry which is preliminary data.</text>
</comment>
<name>A0AAD2D2K2_EUPCR</name>
<dbReference type="EMBL" id="CAMPGE010018903">
    <property type="protein sequence ID" value="CAI2377273.1"/>
    <property type="molecule type" value="Genomic_DNA"/>
</dbReference>
<gene>
    <name evidence="1" type="ORF">ECRASSUSDP1_LOCUS18656</name>
</gene>
<dbReference type="Proteomes" id="UP001295684">
    <property type="component" value="Unassembled WGS sequence"/>
</dbReference>
<keyword evidence="2" id="KW-1185">Reference proteome</keyword>
<reference evidence="1" key="1">
    <citation type="submission" date="2023-07" db="EMBL/GenBank/DDBJ databases">
        <authorList>
            <consortium name="AG Swart"/>
            <person name="Singh M."/>
            <person name="Singh A."/>
            <person name="Seah K."/>
            <person name="Emmerich C."/>
        </authorList>
    </citation>
    <scope>NUCLEOTIDE SEQUENCE</scope>
    <source>
        <strain evidence="1">DP1</strain>
    </source>
</reference>
<evidence type="ECO:0000313" key="1">
    <source>
        <dbReference type="EMBL" id="CAI2377273.1"/>
    </source>
</evidence>
<evidence type="ECO:0000313" key="2">
    <source>
        <dbReference type="Proteomes" id="UP001295684"/>
    </source>
</evidence>
<sequence>MEAQRDRETVLDQTGAVRRSILPEYFERTSPMTPTLTWVYASCLISAQYLYDRNYL</sequence>
<dbReference type="AlphaFoldDB" id="A0AAD2D2K2"/>
<proteinExistence type="predicted"/>
<protein>
    <submittedName>
        <fullName evidence="1">Uncharacterized protein</fullName>
    </submittedName>
</protein>